<evidence type="ECO:0000256" key="7">
    <source>
        <dbReference type="SAM" id="MobiDB-lite"/>
    </source>
</evidence>
<dbReference type="GeneID" id="36406123"/>
<evidence type="ECO:0000313" key="8">
    <source>
        <dbReference type="EMBL" id="CEG40890.1"/>
    </source>
</evidence>
<dbReference type="OMA" id="YLECSKP"/>
<dbReference type="RefSeq" id="XP_024577259.1">
    <property type="nucleotide sequence ID" value="XM_024726598.1"/>
</dbReference>
<dbReference type="InterPro" id="IPR017423">
    <property type="entry name" value="TRM6"/>
</dbReference>
<evidence type="ECO:0000256" key="4">
    <source>
        <dbReference type="ARBA" id="ARBA00022694"/>
    </source>
</evidence>
<dbReference type="OrthoDB" id="10254665at2759"/>
<name>A0A0P1AIA3_PLAHL</name>
<keyword evidence="5" id="KW-0539">Nucleus</keyword>
<evidence type="ECO:0000256" key="5">
    <source>
        <dbReference type="ARBA" id="ARBA00023242"/>
    </source>
</evidence>
<organism evidence="8 9">
    <name type="scientific">Plasmopara halstedii</name>
    <name type="common">Downy mildew of sunflower</name>
    <dbReference type="NCBI Taxonomy" id="4781"/>
    <lineage>
        <taxon>Eukaryota</taxon>
        <taxon>Sar</taxon>
        <taxon>Stramenopiles</taxon>
        <taxon>Oomycota</taxon>
        <taxon>Peronosporomycetes</taxon>
        <taxon>Peronosporales</taxon>
        <taxon>Peronosporaceae</taxon>
        <taxon>Plasmopara</taxon>
    </lineage>
</organism>
<evidence type="ECO:0000256" key="2">
    <source>
        <dbReference type="ARBA" id="ARBA00008320"/>
    </source>
</evidence>
<dbReference type="GO" id="GO:0030488">
    <property type="term" value="P:tRNA methylation"/>
    <property type="evidence" value="ECO:0007669"/>
    <property type="project" value="InterPro"/>
</dbReference>
<evidence type="ECO:0000256" key="1">
    <source>
        <dbReference type="ARBA" id="ARBA00004123"/>
    </source>
</evidence>
<sequence length="120" mass="13939">MAAERAKNFTPEQQKRFAEKEALREQTKRFRQKPSTIREWVSQKSDSLVIAANYDPEKVLMALLPYLECSKPFVIYSEFLKPLTQTFATLQKLEAIIDLQLNETWTRENQVLPGRTHPGA</sequence>
<protein>
    <recommendedName>
        <fullName evidence="3">tRNA (adenine(58)-N(1))-methyltransferase non-catalytic subunit TRM6</fullName>
    </recommendedName>
    <alternativeName>
        <fullName evidence="6">tRNA(m1A58)-methyltransferase subunit TRM6</fullName>
    </alternativeName>
</protein>
<keyword evidence="4" id="KW-0819">tRNA processing</keyword>
<comment type="similarity">
    <text evidence="2">Belongs to the TRM6/GCD10 family.</text>
</comment>
<dbReference type="PANTHER" id="PTHR12945">
    <property type="entry name" value="TRANSLATION INITIATION FACTOR EIF3-RELATED"/>
    <property type="match status" value="1"/>
</dbReference>
<feature type="region of interest" description="Disordered" evidence="7">
    <location>
        <begin position="1"/>
        <end position="25"/>
    </location>
</feature>
<evidence type="ECO:0000256" key="3">
    <source>
        <dbReference type="ARBA" id="ARBA00021704"/>
    </source>
</evidence>
<comment type="subcellular location">
    <subcellularLocation>
        <location evidence="1">Nucleus</location>
    </subcellularLocation>
</comment>
<dbReference type="GO" id="GO:0008168">
    <property type="term" value="F:methyltransferase activity"/>
    <property type="evidence" value="ECO:0007669"/>
    <property type="project" value="UniProtKB-KW"/>
</dbReference>
<dbReference type="EMBL" id="CCYD01000524">
    <property type="protein sequence ID" value="CEG40890.1"/>
    <property type="molecule type" value="Genomic_DNA"/>
</dbReference>
<dbReference type="STRING" id="4781.A0A0P1AIA3"/>
<keyword evidence="9" id="KW-1185">Reference proteome</keyword>
<dbReference type="GO" id="GO:0005634">
    <property type="term" value="C:nucleus"/>
    <property type="evidence" value="ECO:0007669"/>
    <property type="project" value="UniProtKB-SubCell"/>
</dbReference>
<reference evidence="9" key="1">
    <citation type="submission" date="2014-09" db="EMBL/GenBank/DDBJ databases">
        <authorList>
            <person name="Sharma Rahul"/>
            <person name="Thines Marco"/>
        </authorList>
    </citation>
    <scope>NUCLEOTIDE SEQUENCE [LARGE SCALE GENOMIC DNA]</scope>
</reference>
<dbReference type="Proteomes" id="UP000054928">
    <property type="component" value="Unassembled WGS sequence"/>
</dbReference>
<evidence type="ECO:0000313" key="9">
    <source>
        <dbReference type="Proteomes" id="UP000054928"/>
    </source>
</evidence>
<dbReference type="PANTHER" id="PTHR12945:SF0">
    <property type="entry name" value="TRNA (ADENINE(58)-N(1))-METHYLTRANSFERASE NON-CATALYTIC SUBUNIT TRM6"/>
    <property type="match status" value="1"/>
</dbReference>
<keyword evidence="8" id="KW-0808">Transferase</keyword>
<evidence type="ECO:0000256" key="6">
    <source>
        <dbReference type="ARBA" id="ARBA00032319"/>
    </source>
</evidence>
<accession>A0A0P1AIA3</accession>
<dbReference type="GO" id="GO:0031515">
    <property type="term" value="C:tRNA (m1A) methyltransferase complex"/>
    <property type="evidence" value="ECO:0007669"/>
    <property type="project" value="InterPro"/>
</dbReference>
<dbReference type="AlphaFoldDB" id="A0A0P1AIA3"/>
<keyword evidence="8" id="KW-0489">Methyltransferase</keyword>
<proteinExistence type="inferred from homology"/>